<dbReference type="Gene3D" id="1.20.1250.20">
    <property type="entry name" value="MFS general substrate transporter like domains"/>
    <property type="match status" value="1"/>
</dbReference>
<dbReference type="PANTHER" id="PTHR48022:SF34">
    <property type="entry name" value="MAJOR FACILITATOR SUPERFAMILY (MFS) PROFILE DOMAIN-CONTAINING PROTEIN-RELATED"/>
    <property type="match status" value="1"/>
</dbReference>
<evidence type="ECO:0000256" key="3">
    <source>
        <dbReference type="ARBA" id="ARBA00022448"/>
    </source>
</evidence>
<dbReference type="AlphaFoldDB" id="A0A545V5F2"/>
<keyword evidence="6 12" id="KW-1133">Transmembrane helix</keyword>
<keyword evidence="7 12" id="KW-0472">Membrane</keyword>
<dbReference type="PANTHER" id="PTHR48022">
    <property type="entry name" value="PLASTIDIC GLUCOSE TRANSPORTER 4"/>
    <property type="match status" value="1"/>
</dbReference>
<dbReference type="InterPro" id="IPR005829">
    <property type="entry name" value="Sugar_transporter_CS"/>
</dbReference>
<evidence type="ECO:0000313" key="14">
    <source>
        <dbReference type="EMBL" id="TQV96939.1"/>
    </source>
</evidence>
<feature type="transmembrane region" description="Helical" evidence="12">
    <location>
        <begin position="100"/>
        <end position="119"/>
    </location>
</feature>
<dbReference type="PROSITE" id="PS50850">
    <property type="entry name" value="MFS"/>
    <property type="match status" value="1"/>
</dbReference>
<feature type="transmembrane region" description="Helical" evidence="12">
    <location>
        <begin position="68"/>
        <end position="88"/>
    </location>
</feature>
<dbReference type="SUPFAM" id="SSF103473">
    <property type="entry name" value="MFS general substrate transporter"/>
    <property type="match status" value="1"/>
</dbReference>
<name>A0A545V5F2_9HYPO</name>
<feature type="transmembrane region" description="Helical" evidence="12">
    <location>
        <begin position="21"/>
        <end position="48"/>
    </location>
</feature>
<dbReference type="NCBIfam" id="TIGR00879">
    <property type="entry name" value="SP"/>
    <property type="match status" value="1"/>
</dbReference>
<evidence type="ECO:0000256" key="11">
    <source>
        <dbReference type="SAM" id="MobiDB-lite"/>
    </source>
</evidence>
<sequence length="535" mass="59492">MTILALKEDRPTPKAVYNWRVYVCAATASFASCMIGYDSAFIGTTLALPSFVDEFKFAEYSTSRLALLKQNIVSVYQAGAFFGSLAAYYSSYALGRRKTLFLFALVFTLGAGMMLGANAQRGLGLILAGRVLAGFGIGGCSNMTPIYISELAPPAVRGRLVGIYELGWQIGGLVGFWINYGVNKTLAPSHSQWLIPFAVQLIPAGLLLIGTIFIPESPRWLFSKGRREEAITGLCWMRKLEPTDRYIREEIAFIDEELERFNAEVGQGFWRPFKALKERRIQWRFAISTLLFMFQNASGINAINYYSPTVFKTLGITGANTGFLTTGIFGVVKTVLTIVWLLFLIDHLGRRTLLMVGSIGGSLCMWFIGGYIKIAGASTSAAAQGGSLSSGGIAAIFFFYLWTAFYTPSWNGTPWVLCSEMFDQNTRSLGQANASANNWLWNFMIARFTEQMFNAWGYGVYFFFASLMLVSCVFVYLCVPETKSIPLEAMDRLFREKPVWRAHGKVMADLRQQDQELDPTADIVGPEKAHSEEVE</sequence>
<reference evidence="14 15" key="1">
    <citation type="journal article" date="2019" name="Appl. Microbiol. Biotechnol.">
        <title>Genome sequence of Isaria javanica and comparative genome analysis insights into family S53 peptidase evolution in fungal entomopathogens.</title>
        <authorList>
            <person name="Lin R."/>
            <person name="Zhang X."/>
            <person name="Xin B."/>
            <person name="Zou M."/>
            <person name="Gao Y."/>
            <person name="Qin F."/>
            <person name="Hu Q."/>
            <person name="Xie B."/>
            <person name="Cheng X."/>
        </authorList>
    </citation>
    <scope>NUCLEOTIDE SEQUENCE [LARGE SCALE GENOMIC DNA]</scope>
    <source>
        <strain evidence="14 15">IJ1G</strain>
    </source>
</reference>
<feature type="transmembrane region" description="Helical" evidence="12">
    <location>
        <begin position="281"/>
        <end position="303"/>
    </location>
</feature>
<evidence type="ECO:0000256" key="6">
    <source>
        <dbReference type="ARBA" id="ARBA00022989"/>
    </source>
</evidence>
<feature type="domain" description="Major facilitator superfamily (MFS) profile" evidence="13">
    <location>
        <begin position="24"/>
        <end position="483"/>
    </location>
</feature>
<dbReference type="OrthoDB" id="508119at2759"/>
<proteinExistence type="inferred from homology"/>
<keyword evidence="3 10" id="KW-0813">Transport</keyword>
<evidence type="ECO:0000256" key="7">
    <source>
        <dbReference type="ARBA" id="ARBA00023136"/>
    </source>
</evidence>
<feature type="transmembrane region" description="Helical" evidence="12">
    <location>
        <begin position="160"/>
        <end position="181"/>
    </location>
</feature>
<evidence type="ECO:0000256" key="9">
    <source>
        <dbReference type="ARBA" id="ARBA00043213"/>
    </source>
</evidence>
<dbReference type="InterPro" id="IPR003663">
    <property type="entry name" value="Sugar/inositol_transpt"/>
</dbReference>
<accession>A0A545V5F2</accession>
<evidence type="ECO:0000259" key="13">
    <source>
        <dbReference type="PROSITE" id="PS50850"/>
    </source>
</evidence>
<feature type="transmembrane region" description="Helical" evidence="12">
    <location>
        <begin position="323"/>
        <end position="345"/>
    </location>
</feature>
<dbReference type="FunFam" id="1.20.1250.20:FF:000026">
    <property type="entry name" value="MFS quinate transporter QutD"/>
    <property type="match status" value="1"/>
</dbReference>
<evidence type="ECO:0000256" key="2">
    <source>
        <dbReference type="ARBA" id="ARBA00010992"/>
    </source>
</evidence>
<feature type="transmembrane region" description="Helical" evidence="12">
    <location>
        <begin position="193"/>
        <end position="214"/>
    </location>
</feature>
<dbReference type="InterPro" id="IPR036259">
    <property type="entry name" value="MFS_trans_sf"/>
</dbReference>
<evidence type="ECO:0000256" key="4">
    <source>
        <dbReference type="ARBA" id="ARBA00022692"/>
    </source>
</evidence>
<feature type="transmembrane region" description="Helical" evidence="12">
    <location>
        <begin position="352"/>
        <end position="375"/>
    </location>
</feature>
<dbReference type="InterPro" id="IPR050360">
    <property type="entry name" value="MFS_Sugar_Transporters"/>
</dbReference>
<dbReference type="EMBL" id="SPUK01000005">
    <property type="protein sequence ID" value="TQV96939.1"/>
    <property type="molecule type" value="Genomic_DNA"/>
</dbReference>
<comment type="caution">
    <text evidence="14">The sequence shown here is derived from an EMBL/GenBank/DDBJ whole genome shotgun (WGS) entry which is preliminary data.</text>
</comment>
<dbReference type="PROSITE" id="PS00216">
    <property type="entry name" value="SUGAR_TRANSPORT_1"/>
    <property type="match status" value="1"/>
</dbReference>
<feature type="compositionally biased region" description="Basic and acidic residues" evidence="11">
    <location>
        <begin position="525"/>
        <end position="535"/>
    </location>
</feature>
<dbReference type="PROSITE" id="PS00217">
    <property type="entry name" value="SUGAR_TRANSPORT_2"/>
    <property type="match status" value="1"/>
</dbReference>
<keyword evidence="15" id="KW-1185">Reference proteome</keyword>
<keyword evidence="8" id="KW-0325">Glycoprotein</keyword>
<evidence type="ECO:0000256" key="12">
    <source>
        <dbReference type="SAM" id="Phobius"/>
    </source>
</evidence>
<evidence type="ECO:0000256" key="5">
    <source>
        <dbReference type="ARBA" id="ARBA00022911"/>
    </source>
</evidence>
<dbReference type="InterPro" id="IPR020846">
    <property type="entry name" value="MFS_dom"/>
</dbReference>
<dbReference type="Proteomes" id="UP000315783">
    <property type="component" value="Unassembled WGS sequence"/>
</dbReference>
<feature type="transmembrane region" description="Helical" evidence="12">
    <location>
        <begin position="455"/>
        <end position="477"/>
    </location>
</feature>
<gene>
    <name evidence="14" type="ORF">IF1G_04179</name>
</gene>
<keyword evidence="4 12" id="KW-0812">Transmembrane</keyword>
<evidence type="ECO:0000256" key="8">
    <source>
        <dbReference type="ARBA" id="ARBA00023180"/>
    </source>
</evidence>
<comment type="similarity">
    <text evidence="2 10">Belongs to the major facilitator superfamily. Sugar transporter (TC 2.A.1.1) family.</text>
</comment>
<feature type="transmembrane region" description="Helical" evidence="12">
    <location>
        <begin position="381"/>
        <end position="402"/>
    </location>
</feature>
<dbReference type="CDD" id="cd17356">
    <property type="entry name" value="MFS_HXT"/>
    <property type="match status" value="1"/>
</dbReference>
<feature type="transmembrane region" description="Helical" evidence="12">
    <location>
        <begin position="125"/>
        <end position="148"/>
    </location>
</feature>
<dbReference type="PROSITE" id="PS51257">
    <property type="entry name" value="PROKAR_LIPOPROTEIN"/>
    <property type="match status" value="1"/>
</dbReference>
<evidence type="ECO:0000256" key="10">
    <source>
        <dbReference type="RuleBase" id="RU003346"/>
    </source>
</evidence>
<evidence type="ECO:0000256" key="1">
    <source>
        <dbReference type="ARBA" id="ARBA00004141"/>
    </source>
</evidence>
<dbReference type="InterPro" id="IPR005828">
    <property type="entry name" value="MFS_sugar_transport-like"/>
</dbReference>
<dbReference type="GO" id="GO:0005351">
    <property type="term" value="F:carbohydrate:proton symporter activity"/>
    <property type="evidence" value="ECO:0007669"/>
    <property type="project" value="TreeGrafter"/>
</dbReference>
<dbReference type="PRINTS" id="PR00171">
    <property type="entry name" value="SUGRTRNSPORT"/>
</dbReference>
<dbReference type="GO" id="GO:0016020">
    <property type="term" value="C:membrane"/>
    <property type="evidence" value="ECO:0007669"/>
    <property type="project" value="UniProtKB-SubCell"/>
</dbReference>
<evidence type="ECO:0000313" key="15">
    <source>
        <dbReference type="Proteomes" id="UP000315783"/>
    </source>
</evidence>
<comment type="subcellular location">
    <subcellularLocation>
        <location evidence="1">Membrane</location>
        <topology evidence="1">Multi-pass membrane protein</topology>
    </subcellularLocation>
</comment>
<dbReference type="Pfam" id="PF00083">
    <property type="entry name" value="Sugar_tr"/>
    <property type="match status" value="1"/>
</dbReference>
<feature type="region of interest" description="Disordered" evidence="11">
    <location>
        <begin position="513"/>
        <end position="535"/>
    </location>
</feature>
<organism evidence="14 15">
    <name type="scientific">Cordyceps javanica</name>
    <dbReference type="NCBI Taxonomy" id="43265"/>
    <lineage>
        <taxon>Eukaryota</taxon>
        <taxon>Fungi</taxon>
        <taxon>Dikarya</taxon>
        <taxon>Ascomycota</taxon>
        <taxon>Pezizomycotina</taxon>
        <taxon>Sordariomycetes</taxon>
        <taxon>Hypocreomycetidae</taxon>
        <taxon>Hypocreales</taxon>
        <taxon>Cordycipitaceae</taxon>
        <taxon>Cordyceps</taxon>
    </lineage>
</organism>
<keyword evidence="5" id="KW-0672">Quinate metabolism</keyword>
<protein>
    <recommendedName>
        <fullName evidence="9">Quinate transporter</fullName>
    </recommendedName>
</protein>